<organism evidence="1 2">
    <name type="scientific">Sulfitobacter sediminilitoris</name>
    <dbReference type="NCBI Taxonomy" id="2698830"/>
    <lineage>
        <taxon>Bacteria</taxon>
        <taxon>Pseudomonadati</taxon>
        <taxon>Pseudomonadota</taxon>
        <taxon>Alphaproteobacteria</taxon>
        <taxon>Rhodobacterales</taxon>
        <taxon>Roseobacteraceae</taxon>
        <taxon>Sulfitobacter</taxon>
    </lineage>
</organism>
<sequence>MSFDADLNACAALVERADPWRFRAAMAAPVAARRVLFPLYAFNVEVARAPWVTQEPMIAEMRLQWWRDVCEEISDGKPVRRHEVATPLAAAITAEDAQLLDELVAARRWDVYRDAFEDEAHFERYLDQTAGHLAWVAARRLGSADEATVRDAAFGAGIAAWLIAIPELEARGRVPLLDGTGDGVARLAKEALGRLTSARRNRAKVSKPARAALLHVGAAEGVLRRAAENPAEVAQGVLPDPVEADRLKLAFRAATGRW</sequence>
<dbReference type="Pfam" id="PF00494">
    <property type="entry name" value="SQS_PSY"/>
    <property type="match status" value="1"/>
</dbReference>
<proteinExistence type="predicted"/>
<dbReference type="AlphaFoldDB" id="A0A6P0C453"/>
<dbReference type="InterPro" id="IPR008949">
    <property type="entry name" value="Isoprenoid_synthase_dom_sf"/>
</dbReference>
<evidence type="ECO:0000313" key="1">
    <source>
        <dbReference type="EMBL" id="NEK20919.1"/>
    </source>
</evidence>
<comment type="caution">
    <text evidence="1">The sequence shown here is derived from an EMBL/GenBank/DDBJ whole genome shotgun (WGS) entry which is preliminary data.</text>
</comment>
<dbReference type="RefSeq" id="WP_164351773.1">
    <property type="nucleotide sequence ID" value="NZ_JAABNT010000001.1"/>
</dbReference>
<evidence type="ECO:0000313" key="2">
    <source>
        <dbReference type="Proteomes" id="UP000468591"/>
    </source>
</evidence>
<dbReference type="InterPro" id="IPR002060">
    <property type="entry name" value="Squ/phyt_synthse"/>
</dbReference>
<keyword evidence="2" id="KW-1185">Reference proteome</keyword>
<name>A0A6P0C453_9RHOB</name>
<dbReference type="Proteomes" id="UP000468591">
    <property type="component" value="Unassembled WGS sequence"/>
</dbReference>
<accession>A0A6P0C453</accession>
<reference evidence="1 2" key="1">
    <citation type="submission" date="2020-01" db="EMBL/GenBank/DDBJ databases">
        <title>Sulfitobacter sediminilitoris sp. nov., isolated from a tidal flat.</title>
        <authorList>
            <person name="Park S."/>
            <person name="Yoon J.-H."/>
        </authorList>
    </citation>
    <scope>NUCLEOTIDE SEQUENCE [LARGE SCALE GENOMIC DNA]</scope>
    <source>
        <strain evidence="1 2">JBTF-M27</strain>
    </source>
</reference>
<protein>
    <submittedName>
        <fullName evidence="1">Squalene/phytoene synthase family protein</fullName>
    </submittedName>
</protein>
<dbReference type="Gene3D" id="1.10.600.10">
    <property type="entry name" value="Farnesyl Diphosphate Synthase"/>
    <property type="match status" value="1"/>
</dbReference>
<dbReference type="EMBL" id="JAABNT010000001">
    <property type="protein sequence ID" value="NEK20919.1"/>
    <property type="molecule type" value="Genomic_DNA"/>
</dbReference>
<gene>
    <name evidence="1" type="ORF">GV827_00695</name>
</gene>
<dbReference type="SUPFAM" id="SSF48576">
    <property type="entry name" value="Terpenoid synthases"/>
    <property type="match status" value="1"/>
</dbReference>